<dbReference type="NCBIfam" id="TIGR01643">
    <property type="entry name" value="YD_repeat_2x"/>
    <property type="match status" value="1"/>
</dbReference>
<dbReference type="PANTHER" id="PTHR32305:SF15">
    <property type="entry name" value="PROTEIN RHSA-RELATED"/>
    <property type="match status" value="1"/>
</dbReference>
<dbReference type="RefSeq" id="WP_237378525.1">
    <property type="nucleotide sequence ID" value="NZ_CP071793.1"/>
</dbReference>
<dbReference type="EMBL" id="CP071793">
    <property type="protein sequence ID" value="QTD48875.1"/>
    <property type="molecule type" value="Genomic_DNA"/>
</dbReference>
<dbReference type="InterPro" id="IPR022385">
    <property type="entry name" value="Rhs_assc_core"/>
</dbReference>
<evidence type="ECO:0000259" key="5">
    <source>
        <dbReference type="Pfam" id="PF12256"/>
    </source>
</evidence>
<proteinExistence type="predicted"/>
<evidence type="ECO:0000259" key="4">
    <source>
        <dbReference type="Pfam" id="PF12255"/>
    </source>
</evidence>
<dbReference type="Pfam" id="PF05593">
    <property type="entry name" value="RHS_repeat"/>
    <property type="match status" value="1"/>
</dbReference>
<feature type="domain" description="Insecticide toxin TcdB middle/C-terminal" evidence="4">
    <location>
        <begin position="970"/>
        <end position="1097"/>
    </location>
</feature>
<gene>
    <name evidence="6" type="ORF">J3U87_25105</name>
</gene>
<dbReference type="GO" id="GO:0005737">
    <property type="term" value="C:cytoplasm"/>
    <property type="evidence" value="ECO:0007669"/>
    <property type="project" value="InterPro"/>
</dbReference>
<dbReference type="Pfam" id="PF12256">
    <property type="entry name" value="TcdB_toxin_midN"/>
    <property type="match status" value="1"/>
</dbReference>
<dbReference type="NCBIfam" id="TIGR03696">
    <property type="entry name" value="Rhs_assc_core"/>
    <property type="match status" value="1"/>
</dbReference>
<dbReference type="PANTHER" id="PTHR32305">
    <property type="match status" value="1"/>
</dbReference>
<dbReference type="InterPro" id="IPR028994">
    <property type="entry name" value="Integrin_alpha_N"/>
</dbReference>
<dbReference type="InterPro" id="IPR050708">
    <property type="entry name" value="T6SS_VgrG/RHS"/>
</dbReference>
<evidence type="ECO:0000256" key="1">
    <source>
        <dbReference type="ARBA" id="ARBA00004613"/>
    </source>
</evidence>
<reference evidence="6" key="1">
    <citation type="submission" date="2021-03" db="EMBL/GenBank/DDBJ databases">
        <title>Acanthopleuribacteraceae sp. M133.</title>
        <authorList>
            <person name="Wang G."/>
        </authorList>
    </citation>
    <scope>NUCLEOTIDE SEQUENCE</scope>
    <source>
        <strain evidence="6">M133</strain>
    </source>
</reference>
<evidence type="ECO:0000256" key="3">
    <source>
        <dbReference type="ARBA" id="ARBA00023026"/>
    </source>
</evidence>
<dbReference type="Proteomes" id="UP000663929">
    <property type="component" value="Chromosome"/>
</dbReference>
<dbReference type="Pfam" id="PF12255">
    <property type="entry name" value="TcdB_toxin_midC"/>
    <property type="match status" value="1"/>
</dbReference>
<name>A0A8A4TQR3_SULCO</name>
<dbReference type="SUPFAM" id="SSF69318">
    <property type="entry name" value="Integrin alpha N-terminal domain"/>
    <property type="match status" value="1"/>
</dbReference>
<dbReference type="InterPro" id="IPR022045">
    <property type="entry name" value="TcdB_toxin_mid/N"/>
</dbReference>
<comment type="subcellular location">
    <subcellularLocation>
        <location evidence="1">Secreted</location>
    </subcellularLocation>
</comment>
<evidence type="ECO:0000313" key="7">
    <source>
        <dbReference type="Proteomes" id="UP000663929"/>
    </source>
</evidence>
<sequence>MRTTHTTTGSEHPIKVIEPKLPKGGGDLKGLGETFTPHEFSGTAGLAIPISATECRGFTPSLAIQYSSGGGNGPFGLGCDLSLPEISRQTSKRIPTYDDRDTFLHSGADCLVPVLEEGVPVQSTQTVNGVAYLVDRFRPRTDGAHDRIERFTHPDDATEVFWKVTSPSNVASVFGFNPAARVADSKDPGRIYKWLLEEIWDDKGNHQMYTYLAENGQNIVDSALAANRDTAAQRYPGHVFYGNDQPYAGSILLAGVDPATLDWHFEIAFDYGQYSLPPENHQPYERLSASEWACRQDPFSDYRAGFEIRTYRLCRRVLSFHRFPEAEFGTADPVLVSALTLDYEASPTCSLLAGVTHSGFHYDAVSKTYARKSLPPLELGYSAFPPADPEYRSHPFAEMTREDGAALSGLTRAPHYRMVDLFGGGISGLLYADGQTVRYREPKTVAAQGIAYGASDDLAFPLGRRDRGADHTLADVTGDGHLDLLVSDPTRTGFFEMEQDETWSAWHTFDTFPSDFHDPLNQQVDVTGNGQADLLQITKSEVRVYPAEGERGYGEALRRTHAADLPLSSESGRQTLLTFADMCGLGPAQLVRVRNGLVECWPSLGYGTFGKRVVMANAPDFGPGFDKSRLRLADVDGSGTTDLAYIGVDHVDIYLNQSGNGFANHPIRISLPVRWTPLDHIEFADVRGGGTQCLVMTTAQPAPKQWYYDFSQTQWIDEAGNAQLVSQKPYLLTETINNMGAKTRIRYASSTEYYLEDKKEGQPWITRLPFPVQVIQSITHLDLISNTTTTRSYRYHHGFYDGFAREFRGFGRVDRTDARDFSAFDPEVTPEQDAPSTPPTLTKTWYHTGAWLEADDLLRYYREHEYWNRDLQADPLAHVLPATLFQWLDIAALWTLLRHRGLIDAAGRVLDLPSDADALPLNPMFAAYRTQIYSVFQGKTKGQTLGREAFADALDLPLATDPDADDWHEAYRVLHGSVLHSEFYGNDGTRWADVPYTISDAQFAVAQVQPKAGNHYGVYGLHRRQSIHYDYGRNAADPRVEHDFSLARDPYGQVLKACKVRYPRRKARVPTSLDPQTAAQQTELRVVVSEHKVINTPELPAADFYMLGIPEQSKSLEITGGLTPDAPNGYFTFDGIASHLDSADHQLWHWSRSYYFDADTQTELALGRVAAPVLLHRSEAVAFDKTQLAKDLGGTPAAKDPVALLSDAQVGYVTMSETDPDGGPATRYLWNPGSAQTYRGYRDFYVPEAVFDPLQYPHVVHGAPPLPADVPRTSYAHDPYRLVVTEVTNPVGHRTQITRIDYQRLAPVQMLDIDGNTSEVLFDPLGMVVASSFYGTETGRPVGFAPLRHYEVPAEPNLADIMAKPEAFLQQAATFFYYDLFSWAGGPVSQAQLAEVIGVDTAALRQCLVRQGYLDVRGMPTKAFRRLDSGLQLLLPELSLTATQKRQVFDRLSGTPNHFAALVAEDYPVDDVQKGTIRKAVTYSDGFGRHLQSKAFLNGPETVRSWDIATQRVAERQATSCWLTSGAVRYDDKGRPIQKFEPFFSPDYLYVNEKALNRVGSTTTLFYGATGHAELTLSPQGFLTKTLAGSWLVGTPNPKDQAGFVDRTLYGSLPWAFGPSVWQGLDFDANDTVEDSGCYRTYLKTGTSPSQDVDGASLDKARPCFNTPVSTRFDNMGRVVESRQVFPPNWQPPLGETMENQQNATFRQYDLLGNLLATSDQRLRAANKVNSQTSYSLAKQVVKQFSADGGTTWTLVNAVGHPFWHYDSRGTTTRRRFDVLQRPVTVHVSNSGDIDPGLQLDQIVERTLYSDSRLSGTTPFLPDAFAGSRNVVGRPVLHFDGSGLSLNPFFSLHGQPLAAGKVLTTRYQTHPDWDLTDATLTAVAAALQDRDLSQPDELNQLDLGKIIAALEATTYATTSRYDALGRPRESSDPDGNTLTPQYDSLGRVISSVTTAGTLAGKGGSQAGIEATPHIDQITYNAKGQPLVTTYGNGVETRYHYDPHNFRLVNLTSVATSGEKVFQDLTYHHDPVGNVTSITDEAMPRVFFKNAAVQAKGEYRYDTLYRLRSASGREHTSMWQNMQQHQNRIQGLQDLPTAADPVANGKALQNYTQTYRYDAANNLISMRHRGANVSGPGRTMTIAPDNNRLHASTFGQQPTKTYSYDAHGNQQTLLGLDGIRWDYRNRLARATTIARTGAPSDTEYYVYDAGGKRVRKVTEKVAGGGVVHISEAIYLGPFEIRRKSQTSAKGATVTEEWHWTQLVASCRWGYQVLGKPKRGAKPYQLRYQLTNDLGSNCLTLDHRGQVMNYEEYYPFGGTAIVAAKSQVEVKQRYYRYSGKEEDDTTGLYYYGMRYYCPWLGRWMRPDPAGAVDGLNLFAFVGGNPVTHRDIGGMMMNSLKQKFGGSGGRSRSSGRVGARVNTGLKAGLVAKNTVAASGTPFPSPVAEMAGIAGDFAFARLDSRVAPVAGGHRVAKMLDLGGLAIPLGIGYELFSVLTGVEENMTAHRSRKVRGGLLESLQEFETIPELAEAANHMRAILRHGRNADLSLHASGTADILGGAAGAGALIMPPLASALGPAAVGLYAAGGTIRLGKMLGFKAHDVIKILRGRTEGRHDSVTATLTKNLLGGDPSLRRNSMDFLTVISLGRLDRDQLVEDLRGSDYYHDAFSRHGDPRDRTSRDAYERAVEKRIAGAVDTIHSRLPVPGAEVELIPAVGDWLEHGQDAVRHVRDRTREFVQGEVDYFRNGFDAYRRY</sequence>
<keyword evidence="3" id="KW-0843">Virulence</keyword>
<organism evidence="6 7">
    <name type="scientific">Sulfidibacter corallicola</name>
    <dbReference type="NCBI Taxonomy" id="2818388"/>
    <lineage>
        <taxon>Bacteria</taxon>
        <taxon>Pseudomonadati</taxon>
        <taxon>Acidobacteriota</taxon>
        <taxon>Holophagae</taxon>
        <taxon>Acanthopleuribacterales</taxon>
        <taxon>Acanthopleuribacteraceae</taxon>
        <taxon>Sulfidibacter</taxon>
    </lineage>
</organism>
<protein>
    <recommendedName>
        <fullName evidence="8">RHS repeat-associated core domain-containing protein</fullName>
    </recommendedName>
</protein>
<evidence type="ECO:0000313" key="6">
    <source>
        <dbReference type="EMBL" id="QTD48875.1"/>
    </source>
</evidence>
<evidence type="ECO:0000256" key="2">
    <source>
        <dbReference type="ARBA" id="ARBA00022525"/>
    </source>
</evidence>
<dbReference type="InterPro" id="IPR003284">
    <property type="entry name" value="Sal_SpvB"/>
</dbReference>
<dbReference type="InterPro" id="IPR031325">
    <property type="entry name" value="RHS_repeat"/>
</dbReference>
<keyword evidence="7" id="KW-1185">Reference proteome</keyword>
<dbReference type="KEGG" id="scor:J3U87_25105"/>
<accession>A0A8A4TQR3</accession>
<dbReference type="Pfam" id="PF03534">
    <property type="entry name" value="SpvB"/>
    <property type="match status" value="1"/>
</dbReference>
<dbReference type="InterPro" id="IPR006530">
    <property type="entry name" value="YD"/>
</dbReference>
<dbReference type="Gene3D" id="2.180.10.10">
    <property type="entry name" value="RHS repeat-associated core"/>
    <property type="match status" value="1"/>
</dbReference>
<keyword evidence="2" id="KW-0964">Secreted</keyword>
<dbReference type="GO" id="GO:0005576">
    <property type="term" value="C:extracellular region"/>
    <property type="evidence" value="ECO:0007669"/>
    <property type="project" value="UniProtKB-SubCell"/>
</dbReference>
<dbReference type="PRINTS" id="PR01341">
    <property type="entry name" value="SALSPVBPROT"/>
</dbReference>
<dbReference type="InterPro" id="IPR022044">
    <property type="entry name" value="TcdB_toxin_mid/C"/>
</dbReference>
<evidence type="ECO:0008006" key="8">
    <source>
        <dbReference type="Google" id="ProtNLM"/>
    </source>
</evidence>
<feature type="domain" description="Insecticide toxin TcdB middle/N-terminal" evidence="5">
    <location>
        <begin position="680"/>
        <end position="849"/>
    </location>
</feature>